<organism evidence="1 2">
    <name type="scientific">Geobacillus stearothermophilus</name>
    <name type="common">Bacillus stearothermophilus</name>
    <dbReference type="NCBI Taxonomy" id="1422"/>
    <lineage>
        <taxon>Bacteria</taxon>
        <taxon>Bacillati</taxon>
        <taxon>Bacillota</taxon>
        <taxon>Bacilli</taxon>
        <taxon>Bacillales</taxon>
        <taxon>Anoxybacillaceae</taxon>
        <taxon>Geobacillus</taxon>
    </lineage>
</organism>
<evidence type="ECO:0000313" key="1">
    <source>
        <dbReference type="EMBL" id="KYD32144.1"/>
    </source>
</evidence>
<reference evidence="1 2" key="1">
    <citation type="submission" date="2016-01" db="EMBL/GenBank/DDBJ databases">
        <title>Draft Genome Sequences of Seven Thermophilic Sporeformers Isolated from Foods.</title>
        <authorList>
            <person name="Berendsen E.M."/>
            <person name="Wells-Bennik M.H."/>
            <person name="Krawcyk A.O."/>
            <person name="De Jong A."/>
            <person name="Holsappel S."/>
            <person name="Eijlander R.T."/>
            <person name="Kuipers O.P."/>
        </authorList>
    </citation>
    <scope>NUCLEOTIDE SEQUENCE [LARGE SCALE GENOMIC DNA]</scope>
    <source>
        <strain evidence="1 2">B4114</strain>
    </source>
</reference>
<gene>
    <name evidence="1" type="ORF">B4114_3134</name>
</gene>
<dbReference type="EMBL" id="LQYY01000123">
    <property type="protein sequence ID" value="KYD32144.1"/>
    <property type="molecule type" value="Genomic_DNA"/>
</dbReference>
<name>A0A150N647_GEOSE</name>
<accession>A0A150N647</accession>
<dbReference type="AlphaFoldDB" id="A0A150N647"/>
<proteinExistence type="predicted"/>
<protein>
    <submittedName>
        <fullName evidence="1">Uncharacterized protein</fullName>
    </submittedName>
</protein>
<dbReference type="Proteomes" id="UP000075517">
    <property type="component" value="Unassembled WGS sequence"/>
</dbReference>
<evidence type="ECO:0000313" key="2">
    <source>
        <dbReference type="Proteomes" id="UP000075517"/>
    </source>
</evidence>
<sequence length="46" mass="5669">MDEPLFFTLPKREKRNLLWTKKYDYPDTINGWKNGQKKNAKYSKIY</sequence>
<comment type="caution">
    <text evidence="1">The sequence shown here is derived from an EMBL/GenBank/DDBJ whole genome shotgun (WGS) entry which is preliminary data.</text>
</comment>